<name>A0A6A4WQP3_AMPAM</name>
<dbReference type="Proteomes" id="UP000440578">
    <property type="component" value="Unassembled WGS sequence"/>
</dbReference>
<dbReference type="AlphaFoldDB" id="A0A6A4WQP3"/>
<proteinExistence type="predicted"/>
<dbReference type="EMBL" id="VIIS01000695">
    <property type="protein sequence ID" value="KAF0306050.1"/>
    <property type="molecule type" value="Genomic_DNA"/>
</dbReference>
<sequence length="130" mass="13595">MFVTSRHSEYFGCEGAKSVFKELLEGRNDQHGRNSLLMTYVHYQCGLSPAGAEPPPPTVAGHTARASSLPRARAFNSLPWAVDCGLLGAVDSCSLFGAVDPCSLLGAVDSCSLLGAVDSCSQLGAADWSC</sequence>
<evidence type="ECO:0000313" key="2">
    <source>
        <dbReference type="Proteomes" id="UP000440578"/>
    </source>
</evidence>
<organism evidence="1 2">
    <name type="scientific">Amphibalanus amphitrite</name>
    <name type="common">Striped barnacle</name>
    <name type="synonym">Balanus amphitrite</name>
    <dbReference type="NCBI Taxonomy" id="1232801"/>
    <lineage>
        <taxon>Eukaryota</taxon>
        <taxon>Metazoa</taxon>
        <taxon>Ecdysozoa</taxon>
        <taxon>Arthropoda</taxon>
        <taxon>Crustacea</taxon>
        <taxon>Multicrustacea</taxon>
        <taxon>Cirripedia</taxon>
        <taxon>Thoracica</taxon>
        <taxon>Thoracicalcarea</taxon>
        <taxon>Balanomorpha</taxon>
        <taxon>Balanoidea</taxon>
        <taxon>Balanidae</taxon>
        <taxon>Amphibalaninae</taxon>
        <taxon>Amphibalanus</taxon>
    </lineage>
</organism>
<protein>
    <submittedName>
        <fullName evidence="1">Uncharacterized protein</fullName>
    </submittedName>
</protein>
<reference evidence="1 2" key="1">
    <citation type="submission" date="2019-07" db="EMBL/GenBank/DDBJ databases">
        <title>Draft genome assembly of a fouling barnacle, Amphibalanus amphitrite (Darwin, 1854): The first reference genome for Thecostraca.</title>
        <authorList>
            <person name="Kim W."/>
        </authorList>
    </citation>
    <scope>NUCLEOTIDE SEQUENCE [LARGE SCALE GENOMIC DNA]</scope>
    <source>
        <strain evidence="1">SNU_AA5</strain>
        <tissue evidence="1">Soma without cirri and trophi</tissue>
    </source>
</reference>
<evidence type="ECO:0000313" key="1">
    <source>
        <dbReference type="EMBL" id="KAF0306050.1"/>
    </source>
</evidence>
<gene>
    <name evidence="1" type="ORF">FJT64_022403</name>
</gene>
<keyword evidence="2" id="KW-1185">Reference proteome</keyword>
<accession>A0A6A4WQP3</accession>
<dbReference type="OrthoDB" id="47328at2759"/>
<comment type="caution">
    <text evidence="1">The sequence shown here is derived from an EMBL/GenBank/DDBJ whole genome shotgun (WGS) entry which is preliminary data.</text>
</comment>